<dbReference type="InterPro" id="IPR036770">
    <property type="entry name" value="Ankyrin_rpt-contain_sf"/>
</dbReference>
<proteinExistence type="predicted"/>
<dbReference type="KEGG" id="ptc:phytr_1440"/>
<evidence type="ECO:0000313" key="3">
    <source>
        <dbReference type="Proteomes" id="UP000241762"/>
    </source>
</evidence>
<protein>
    <submittedName>
        <fullName evidence="2">Uncharacterized protein</fullName>
    </submittedName>
</protein>
<keyword evidence="3" id="KW-1185">Reference proteome</keyword>
<sequence>MRRLGDKESIIGYTWDYLKVLAGYETEVDQELKIALLDGGTLAAKEAVEKGAKVDDSLLEYISDKNDNYKSNFKERWLNEAISVECLPLVKLFLDNVAKISGNTLHSIASSENLDITKLFLKKLDNKAAKIIASHALDLNKIDVLECIKNEGIDLSALADRFDPDFRNAKQLKWILDNTKDIQNPQKHSKYFFKAAKQASSQAIQTLIDYGFDVKNFDSFPKLIDLLPQEIFGMDYEGIFKLCTLKAKIGELNTEQIRKLQQAMPDILKKGDKKEVITAASHILSELNQNETSEAENLKQDLVKVISAQIKETPIQTKNFQATFQDKTIGELNDLCNLLNEIFKSVEKNPKIVDSDPALPQVLKELNESFSRILSYRREIIKDHILYDNSSENDSLLRDKLGFELYKNQRAGELGKTPKNIGLFREDMLNEFIDILNPMEVGIAHFKISKIQEAAKLNPRKPKTTKTKWVDKATKNPKSLNSKGK</sequence>
<name>A0A2P1P755_9RICK</name>
<reference evidence="2 3" key="1">
    <citation type="submission" date="2018-03" db="EMBL/GenBank/DDBJ databases">
        <title>A gene transfer event suggests a long-term partnership between eustigmatophyte algae and a novel lineage of endosymbiotic bacteria.</title>
        <authorList>
            <person name="Yurchenko T."/>
            <person name="Sevcikova T."/>
            <person name="Pribyl P."/>
            <person name="El Karkouri K."/>
            <person name="Klimes V."/>
            <person name="Amaral R."/>
            <person name="Zbrankova V."/>
            <person name="Kim E."/>
            <person name="Raoult D."/>
            <person name="Santos L.M.A."/>
            <person name="Elias M."/>
        </authorList>
    </citation>
    <scope>NUCLEOTIDE SEQUENCE [LARGE SCALE GENOMIC DNA]</scope>
    <source>
        <strain evidence="2">CCALA 838</strain>
    </source>
</reference>
<dbReference type="Proteomes" id="UP000241762">
    <property type="component" value="Chromosome"/>
</dbReference>
<dbReference type="EMBL" id="CP027845">
    <property type="protein sequence ID" value="AVP87103.1"/>
    <property type="molecule type" value="Genomic_DNA"/>
</dbReference>
<dbReference type="RefSeq" id="WP_106873977.1">
    <property type="nucleotide sequence ID" value="NZ_CP027845.1"/>
</dbReference>
<feature type="region of interest" description="Disordered" evidence="1">
    <location>
        <begin position="457"/>
        <end position="485"/>
    </location>
</feature>
<evidence type="ECO:0000313" key="2">
    <source>
        <dbReference type="EMBL" id="AVP87103.1"/>
    </source>
</evidence>
<dbReference type="Gene3D" id="1.25.40.20">
    <property type="entry name" value="Ankyrin repeat-containing domain"/>
    <property type="match status" value="1"/>
</dbReference>
<gene>
    <name evidence="2" type="ORF">phytr_1440</name>
</gene>
<organism evidence="2 3">
    <name type="scientific">Candidatus Phycorickettsia trachydisci</name>
    <dbReference type="NCBI Taxonomy" id="2115978"/>
    <lineage>
        <taxon>Bacteria</taxon>
        <taxon>Pseudomonadati</taxon>
        <taxon>Pseudomonadota</taxon>
        <taxon>Alphaproteobacteria</taxon>
        <taxon>Rickettsiales</taxon>
        <taxon>Rickettsiaceae</taxon>
        <taxon>Candidatus Phycorickettsia</taxon>
    </lineage>
</organism>
<accession>A0A2P1P755</accession>
<feature type="compositionally biased region" description="Polar residues" evidence="1">
    <location>
        <begin position="476"/>
        <end position="485"/>
    </location>
</feature>
<dbReference type="AlphaFoldDB" id="A0A2P1P755"/>
<dbReference type="SUPFAM" id="SSF48403">
    <property type="entry name" value="Ankyrin repeat"/>
    <property type="match status" value="1"/>
</dbReference>
<evidence type="ECO:0000256" key="1">
    <source>
        <dbReference type="SAM" id="MobiDB-lite"/>
    </source>
</evidence>